<feature type="compositionally biased region" description="Basic and acidic residues" evidence="11">
    <location>
        <begin position="1"/>
        <end position="16"/>
    </location>
</feature>
<dbReference type="GO" id="GO:0006207">
    <property type="term" value="P:'de novo' pyrimidine nucleobase biosynthetic process"/>
    <property type="evidence" value="ECO:0007669"/>
    <property type="project" value="InterPro"/>
</dbReference>
<evidence type="ECO:0000313" key="13">
    <source>
        <dbReference type="EMBL" id="AZR07896.1"/>
    </source>
</evidence>
<reference evidence="13 14" key="1">
    <citation type="submission" date="2018-11" db="EMBL/GenBank/DDBJ databases">
        <title>Multidrug-resistant genes are associated with an 42-kb island TGI1 carrying a complex class 1 integron in a Trueperella pyogenes.</title>
        <authorList>
            <person name="Dong W."/>
        </authorList>
    </citation>
    <scope>NUCLEOTIDE SEQUENCE [LARGE SCALE GENOMIC DNA]</scope>
    <source>
        <strain evidence="13 14">TP4</strain>
    </source>
</reference>
<comment type="function">
    <text evidence="1">Catalyzes the decarboxylation of orotidine 5'-monophosphate (OMP) to uridine 5'-monophosphate (UMP).</text>
</comment>
<feature type="active site" description="For OMPdecase activity" evidence="9">
    <location>
        <position position="86"/>
    </location>
</feature>
<gene>
    <name evidence="13" type="ORF">EBQ10_08460</name>
</gene>
<dbReference type="PROSITE" id="PS00483">
    <property type="entry name" value="DIHYDROOROTASE_2"/>
    <property type="match status" value="1"/>
</dbReference>
<dbReference type="Gene3D" id="3.20.20.70">
    <property type="entry name" value="Aldolase class I"/>
    <property type="match status" value="1"/>
</dbReference>
<feature type="region of interest" description="Disordered" evidence="11">
    <location>
        <begin position="1"/>
        <end position="22"/>
    </location>
</feature>
<dbReference type="GO" id="GO:0016812">
    <property type="term" value="F:hydrolase activity, acting on carbon-nitrogen (but not peptide) bonds, in cyclic amides"/>
    <property type="evidence" value="ECO:0007669"/>
    <property type="project" value="InterPro"/>
</dbReference>
<evidence type="ECO:0000256" key="8">
    <source>
        <dbReference type="ARBA" id="ARBA00033428"/>
    </source>
</evidence>
<feature type="binding site" evidence="10">
    <location>
        <position position="203"/>
    </location>
    <ligand>
        <name>substrate</name>
    </ligand>
</feature>
<dbReference type="EC" id="4.1.1.23" evidence="3"/>
<dbReference type="InterPro" id="IPR013785">
    <property type="entry name" value="Aldolase_TIM"/>
</dbReference>
<feature type="binding site" evidence="10">
    <location>
        <position position="194"/>
    </location>
    <ligand>
        <name>substrate</name>
    </ligand>
</feature>
<dbReference type="SUPFAM" id="SSF51366">
    <property type="entry name" value="Ribulose-phoshate binding barrel"/>
    <property type="match status" value="1"/>
</dbReference>
<sequence>MATDHAPHAAHEKDLEFDPEGTTPVDRDYLASKSANSGFWGRTLALADTLPARAWVKVGMMLFYAAGPRIVSQLKARGFRVFLDLKLHDIPHQVRQASAVLGGLGADMVRAAREGLTSAGATSTAILAVTVLTSMDEVTLTSIGVARDLPAQVDGLARASWAAGADGVVCSPLEAPHLRGALGAQALIVTPGVRPLGAQLGDQSRVATPAAAVAGGASHVVVGRPITAAEDPAGAFAAIAADIDSVL</sequence>
<evidence type="ECO:0000256" key="5">
    <source>
        <dbReference type="ARBA" id="ARBA00022793"/>
    </source>
</evidence>
<dbReference type="InterPro" id="IPR011060">
    <property type="entry name" value="RibuloseP-bd_barrel"/>
</dbReference>
<evidence type="ECO:0000313" key="14">
    <source>
        <dbReference type="Proteomes" id="UP000275951"/>
    </source>
</evidence>
<dbReference type="InterPro" id="IPR014732">
    <property type="entry name" value="OMPdecase"/>
</dbReference>
<dbReference type="AlphaFoldDB" id="A0A3Q9GH64"/>
<name>A0A3Q9GH64_9ACTO</name>
<dbReference type="UniPathway" id="UPA00070">
    <property type="reaction ID" value="UER00120"/>
</dbReference>
<accession>A0A3Q9GH64</accession>
<dbReference type="SMART" id="SM00934">
    <property type="entry name" value="OMPdecase"/>
    <property type="match status" value="1"/>
</dbReference>
<evidence type="ECO:0000256" key="2">
    <source>
        <dbReference type="ARBA" id="ARBA00004861"/>
    </source>
</evidence>
<evidence type="ECO:0000256" key="9">
    <source>
        <dbReference type="PIRSR" id="PIRSR614732-1"/>
    </source>
</evidence>
<dbReference type="PANTHER" id="PTHR32119:SF2">
    <property type="entry name" value="OROTIDINE 5'-PHOSPHATE DECARBOXYLASE"/>
    <property type="match status" value="1"/>
</dbReference>
<dbReference type="EMBL" id="CP033905">
    <property type="protein sequence ID" value="AZR07896.1"/>
    <property type="molecule type" value="Genomic_DNA"/>
</dbReference>
<dbReference type="Pfam" id="PF00215">
    <property type="entry name" value="OMPdecase"/>
    <property type="match status" value="1"/>
</dbReference>
<dbReference type="InterPro" id="IPR002195">
    <property type="entry name" value="Dihydroorotase_CS"/>
</dbReference>
<feature type="binding site" evidence="10">
    <location>
        <position position="133"/>
    </location>
    <ligand>
        <name>substrate</name>
    </ligand>
</feature>
<evidence type="ECO:0000256" key="11">
    <source>
        <dbReference type="SAM" id="MobiDB-lite"/>
    </source>
</evidence>
<keyword evidence="5" id="KW-0210">Decarboxylase</keyword>
<evidence type="ECO:0000256" key="7">
    <source>
        <dbReference type="ARBA" id="ARBA00023239"/>
    </source>
</evidence>
<dbReference type="CDD" id="cd04725">
    <property type="entry name" value="OMP_decarboxylase_like"/>
    <property type="match status" value="1"/>
</dbReference>
<feature type="binding site" evidence="10">
    <location>
        <position position="57"/>
    </location>
    <ligand>
        <name>substrate</name>
    </ligand>
</feature>
<feature type="binding site" evidence="10">
    <location>
        <position position="224"/>
    </location>
    <ligand>
        <name>substrate</name>
    </ligand>
</feature>
<dbReference type="NCBIfam" id="TIGR01740">
    <property type="entry name" value="pyrF"/>
    <property type="match status" value="1"/>
</dbReference>
<feature type="binding site" evidence="10">
    <location>
        <position position="223"/>
    </location>
    <ligand>
        <name>substrate</name>
    </ligand>
</feature>
<evidence type="ECO:0000256" key="1">
    <source>
        <dbReference type="ARBA" id="ARBA00002356"/>
    </source>
</evidence>
<keyword evidence="6" id="KW-0665">Pyrimidine biosynthesis</keyword>
<dbReference type="NCBIfam" id="NF001273">
    <property type="entry name" value="PRK00230.1"/>
    <property type="match status" value="1"/>
</dbReference>
<keyword evidence="7 13" id="KW-0456">Lyase</keyword>
<evidence type="ECO:0000256" key="4">
    <source>
        <dbReference type="ARBA" id="ARBA00021923"/>
    </source>
</evidence>
<comment type="pathway">
    <text evidence="2">Pyrimidine metabolism; UMP biosynthesis via de novo pathway; UMP from orotate: step 2/2.</text>
</comment>
<evidence type="ECO:0000259" key="12">
    <source>
        <dbReference type="SMART" id="SM00934"/>
    </source>
</evidence>
<dbReference type="PANTHER" id="PTHR32119">
    <property type="entry name" value="OROTIDINE 5'-PHOSPHATE DECARBOXYLASE"/>
    <property type="match status" value="1"/>
</dbReference>
<protein>
    <recommendedName>
        <fullName evidence="4">Orotidine 5'-phosphate decarboxylase</fullName>
        <ecNumber evidence="3">4.1.1.23</ecNumber>
    </recommendedName>
    <alternativeName>
        <fullName evidence="8">OMP decarboxylase</fullName>
    </alternativeName>
</protein>
<organism evidence="13 14">
    <name type="scientific">Trueperella pyogenes</name>
    <dbReference type="NCBI Taxonomy" id="1661"/>
    <lineage>
        <taxon>Bacteria</taxon>
        <taxon>Bacillati</taxon>
        <taxon>Actinomycetota</taxon>
        <taxon>Actinomycetes</taxon>
        <taxon>Actinomycetales</taxon>
        <taxon>Actinomycetaceae</taxon>
        <taxon>Trueperella</taxon>
    </lineage>
</organism>
<feature type="active site" description="For OMPdecase activity" evidence="9">
    <location>
        <position position="84"/>
    </location>
</feature>
<evidence type="ECO:0000256" key="6">
    <source>
        <dbReference type="ARBA" id="ARBA00022975"/>
    </source>
</evidence>
<evidence type="ECO:0000256" key="10">
    <source>
        <dbReference type="PIRSR" id="PIRSR614732-2"/>
    </source>
</evidence>
<evidence type="ECO:0000256" key="3">
    <source>
        <dbReference type="ARBA" id="ARBA00012321"/>
    </source>
</evidence>
<proteinExistence type="predicted"/>
<dbReference type="GO" id="GO:0004590">
    <property type="term" value="F:orotidine-5'-phosphate decarboxylase activity"/>
    <property type="evidence" value="ECO:0007669"/>
    <property type="project" value="UniProtKB-EC"/>
</dbReference>
<feature type="active site" description="For OMPdecase activity" evidence="9">
    <location>
        <position position="89"/>
    </location>
</feature>
<dbReference type="InterPro" id="IPR001754">
    <property type="entry name" value="OMPdeCOase_dom"/>
</dbReference>
<dbReference type="GO" id="GO:0044205">
    <property type="term" value="P:'de novo' UMP biosynthetic process"/>
    <property type="evidence" value="ECO:0007669"/>
    <property type="project" value="UniProtKB-UniPathway"/>
</dbReference>
<feature type="domain" description="Orotidine 5'-phosphate decarboxylase" evidence="12">
    <location>
        <begin position="39"/>
        <end position="239"/>
    </location>
</feature>
<dbReference type="GO" id="GO:0005829">
    <property type="term" value="C:cytosol"/>
    <property type="evidence" value="ECO:0007669"/>
    <property type="project" value="TreeGrafter"/>
</dbReference>
<dbReference type="Proteomes" id="UP000275951">
    <property type="component" value="Chromosome"/>
</dbReference>